<protein>
    <submittedName>
        <fullName evidence="1">Uncharacterized protein</fullName>
    </submittedName>
</protein>
<reference evidence="1 2" key="1">
    <citation type="submission" date="2024-03" db="EMBL/GenBank/DDBJ databases">
        <title>Novel species of the genus Variovorax.</title>
        <authorList>
            <person name="Liu Q."/>
            <person name="Xin Y.-H."/>
        </authorList>
    </citation>
    <scope>NUCLEOTIDE SEQUENCE [LARGE SCALE GENOMIC DNA]</scope>
    <source>
        <strain evidence="1 2">KACC 18901</strain>
    </source>
</reference>
<evidence type="ECO:0000313" key="2">
    <source>
        <dbReference type="Proteomes" id="UP001367030"/>
    </source>
</evidence>
<proteinExistence type="predicted"/>
<gene>
    <name evidence="1" type="ORF">WKW79_33420</name>
</gene>
<dbReference type="RefSeq" id="WP_340339545.1">
    <property type="nucleotide sequence ID" value="NZ_JBBKZS010000030.1"/>
</dbReference>
<sequence>MRSIKCIRRLYRRLAMGKQGWSGHRHLPLGHNRAMPEFGQFNDDELFAQAHDWRRRALHGDKDARGVAHAMETEIRRRVGNPKTSFAALDTRPLEARSPRAWWRFW</sequence>
<organism evidence="1 2">
    <name type="scientific">Variovorax robiniae</name>
    <dbReference type="NCBI Taxonomy" id="1836199"/>
    <lineage>
        <taxon>Bacteria</taxon>
        <taxon>Pseudomonadati</taxon>
        <taxon>Pseudomonadota</taxon>
        <taxon>Betaproteobacteria</taxon>
        <taxon>Burkholderiales</taxon>
        <taxon>Comamonadaceae</taxon>
        <taxon>Variovorax</taxon>
    </lineage>
</organism>
<dbReference type="Proteomes" id="UP001367030">
    <property type="component" value="Unassembled WGS sequence"/>
</dbReference>
<name>A0ABU8XJ39_9BURK</name>
<comment type="caution">
    <text evidence="1">The sequence shown here is derived from an EMBL/GenBank/DDBJ whole genome shotgun (WGS) entry which is preliminary data.</text>
</comment>
<evidence type="ECO:0000313" key="1">
    <source>
        <dbReference type="EMBL" id="MEJ8859506.1"/>
    </source>
</evidence>
<dbReference type="EMBL" id="JBBKZS010000030">
    <property type="protein sequence ID" value="MEJ8859506.1"/>
    <property type="molecule type" value="Genomic_DNA"/>
</dbReference>
<keyword evidence="2" id="KW-1185">Reference proteome</keyword>
<accession>A0ABU8XJ39</accession>